<evidence type="ECO:0000256" key="2">
    <source>
        <dbReference type="ARBA" id="ARBA00022884"/>
    </source>
</evidence>
<dbReference type="PANTHER" id="PTHR31409:SF0">
    <property type="entry name" value="WASH COMPLEX SUBUNIT 4"/>
    <property type="match status" value="1"/>
</dbReference>
<dbReference type="CDD" id="cd12226">
    <property type="entry name" value="RRM_NOL8"/>
    <property type="match status" value="1"/>
</dbReference>
<dbReference type="PANTHER" id="PTHR31409">
    <property type="entry name" value="WASH COMPLEX SUBUNIT 4"/>
    <property type="match status" value="1"/>
</dbReference>
<evidence type="ECO:0000256" key="5">
    <source>
        <dbReference type="SAM" id="MobiDB-lite"/>
    </source>
</evidence>
<evidence type="ECO:0000256" key="1">
    <source>
        <dbReference type="ARBA" id="ARBA00004604"/>
    </source>
</evidence>
<dbReference type="InterPro" id="IPR000504">
    <property type="entry name" value="RRM_dom"/>
</dbReference>
<dbReference type="Pfam" id="PF14746">
    <property type="entry name" value="WASH-7_C"/>
    <property type="match status" value="1"/>
</dbReference>
<evidence type="ECO:0000259" key="6">
    <source>
        <dbReference type="PROSITE" id="PS50102"/>
    </source>
</evidence>
<accession>A0A4Y7JCX3</accession>
<dbReference type="GO" id="GO:0071203">
    <property type="term" value="C:WASH complex"/>
    <property type="evidence" value="ECO:0007669"/>
    <property type="project" value="InterPro"/>
</dbReference>
<dbReference type="Pfam" id="PF00076">
    <property type="entry name" value="RRM_1"/>
    <property type="match status" value="1"/>
</dbReference>
<evidence type="ECO:0000256" key="4">
    <source>
        <dbReference type="PROSITE-ProRule" id="PRU00176"/>
    </source>
</evidence>
<dbReference type="InterPro" id="IPR028282">
    <property type="entry name" value="WASH-7_central"/>
</dbReference>
<dbReference type="Pfam" id="PF14744">
    <property type="entry name" value="WASH-7_mid"/>
    <property type="match status" value="1"/>
</dbReference>
<feature type="region of interest" description="Disordered" evidence="5">
    <location>
        <begin position="1741"/>
        <end position="1761"/>
    </location>
</feature>
<feature type="compositionally biased region" description="Basic and acidic residues" evidence="5">
    <location>
        <begin position="1775"/>
        <end position="1785"/>
    </location>
</feature>
<evidence type="ECO:0000256" key="3">
    <source>
        <dbReference type="ARBA" id="ARBA00023242"/>
    </source>
</evidence>
<dbReference type="SUPFAM" id="SSF54928">
    <property type="entry name" value="RNA-binding domain, RBD"/>
    <property type="match status" value="1"/>
</dbReference>
<feature type="compositionally biased region" description="Polar residues" evidence="5">
    <location>
        <begin position="1667"/>
        <end position="1676"/>
    </location>
</feature>
<feature type="region of interest" description="Disordered" evidence="5">
    <location>
        <begin position="1559"/>
        <end position="1696"/>
    </location>
</feature>
<feature type="compositionally biased region" description="Polar residues" evidence="5">
    <location>
        <begin position="1746"/>
        <end position="1757"/>
    </location>
</feature>
<dbReference type="SMART" id="SM00360">
    <property type="entry name" value="RRM"/>
    <property type="match status" value="1"/>
</dbReference>
<comment type="subcellular location">
    <subcellularLocation>
        <location evidence="1">Nucleus</location>
        <location evidence="1">Nucleolus</location>
    </subcellularLocation>
</comment>
<dbReference type="InterPro" id="IPR027307">
    <property type="entry name" value="WASH7"/>
</dbReference>
<feature type="compositionally biased region" description="Polar residues" evidence="5">
    <location>
        <begin position="1518"/>
        <end position="1535"/>
    </location>
</feature>
<name>A0A4Y7JCX3_PAPSO</name>
<dbReference type="GO" id="GO:0007032">
    <property type="term" value="P:endosome organization"/>
    <property type="evidence" value="ECO:0007669"/>
    <property type="project" value="TreeGrafter"/>
</dbReference>
<feature type="compositionally biased region" description="Basic and acidic residues" evidence="5">
    <location>
        <begin position="1627"/>
        <end position="1637"/>
    </location>
</feature>
<protein>
    <recommendedName>
        <fullName evidence="6">RRM domain-containing protein</fullName>
    </recommendedName>
</protein>
<dbReference type="GO" id="GO:0005768">
    <property type="term" value="C:endosome"/>
    <property type="evidence" value="ECO:0007669"/>
    <property type="project" value="TreeGrafter"/>
</dbReference>
<dbReference type="Pfam" id="PF14745">
    <property type="entry name" value="WASH-4_N"/>
    <property type="match status" value="1"/>
</dbReference>
<keyword evidence="8" id="KW-1185">Reference proteome</keyword>
<dbReference type="PROSITE" id="PS50102">
    <property type="entry name" value="RRM"/>
    <property type="match status" value="1"/>
</dbReference>
<dbReference type="Gramene" id="RZC57751">
    <property type="protein sequence ID" value="RZC57751"/>
    <property type="gene ID" value="C5167_005055"/>
</dbReference>
<dbReference type="GO" id="GO:0005730">
    <property type="term" value="C:nucleolus"/>
    <property type="evidence" value="ECO:0007669"/>
    <property type="project" value="UniProtKB-SubCell"/>
</dbReference>
<dbReference type="InterPro" id="IPR034138">
    <property type="entry name" value="NOP8_RRM"/>
</dbReference>
<feature type="compositionally biased region" description="Basic residues" evidence="5">
    <location>
        <begin position="1579"/>
        <end position="1590"/>
    </location>
</feature>
<dbReference type="InterPro" id="IPR012677">
    <property type="entry name" value="Nucleotide-bd_a/b_plait_sf"/>
</dbReference>
<gene>
    <name evidence="7" type="ORF">C5167_005055</name>
</gene>
<feature type="domain" description="RRM" evidence="6">
    <location>
        <begin position="1155"/>
        <end position="1231"/>
    </location>
</feature>
<feature type="compositionally biased region" description="Basic and acidic residues" evidence="5">
    <location>
        <begin position="1649"/>
        <end position="1659"/>
    </location>
</feature>
<evidence type="ECO:0000313" key="8">
    <source>
        <dbReference type="Proteomes" id="UP000316621"/>
    </source>
</evidence>
<feature type="compositionally biased region" description="Polar residues" evidence="5">
    <location>
        <begin position="1559"/>
        <end position="1568"/>
    </location>
</feature>
<feature type="region of interest" description="Disordered" evidence="5">
    <location>
        <begin position="1373"/>
        <end position="1403"/>
    </location>
</feature>
<dbReference type="GO" id="GO:0003723">
    <property type="term" value="F:RNA binding"/>
    <property type="evidence" value="ECO:0007669"/>
    <property type="project" value="UniProtKB-UniRule"/>
</dbReference>
<sequence length="1870" mass="209930">MASVALEEQQEKLRRLVDDWRLQSNLLLNNLAKDPYRSSSTFDACSSKYDPIRVFAEPLEHSSLSTLLESDNVAVSKFVAVLSYDCSEISRLSRYARRNIYRQLSLFGHGSIPQEMLLEGEPQKAFGHALPLFMELSDITRRMSAVMCNLLQQLDFIYSLQDKNGTPCKSFKNITLVTAFTSLGDGLAMFLILDEVLANNDHIKNYLSLFTSMLNKVKLEVDNLGIAAGDLDCLDQVLSHLGRLLGFGLFKRLLREESSWNEILQKVNHNRKFLDACTSCIHDGLLAIIPRLDTWKESLLDRKEILHYVALLLFGTYATAQMPEKRLGKVIKEMLQVVPVIYCEGGFRFILLDLLRSQFIPPLSAWPILRDATTESATVKNKYLIHLNEMYSRDWQPMKNALACWVASFQSTIYQMVELSKVEACLTLHFKQIIQGILLANRMQMMVTSMLDLHMLLQVPIRRERLMSLCHIVVLIKVVESTFRKKELDIIQTLPHMINLIQEEIEQLLLLVKEKLLSEISRGSQAGKIKILSSLTRGRDTDTRLTDALSLVLISLRMLEGGGSGERLCILSTALDVLQSIVLGYLDIDYSRIKKLISKVELVAKFQRILEDVAECSFLYWREELIGTWFSMVYMDVNKLSWLQYLLDAFCDGLRLLKHGHVGKSVIHSLEEKIESAVKNDIIAPLCKDIETDLRLHVHSTHLKESVPVNPRKTGVRNLSCYIQLKPLRLPMKSIHIKLHVESYLNSAFHKYTAMSPNDWKIYLDMRQLAGLKYGLVLNEIHLPEHSLETDFDVSCIMQNLEEFAATYSYNMSNQAFIRKASSNHGRKASSVFGTDNVVSSITTHGFGMISAALNSVRNYVTQKIIALPEFLQENFVNSISRKGINVLKISKKTTIGYPSVQGDRYDVAMKLPFGDDELRLLEQIRCTITYIGNVLGLVRVLQAGCLRYAYSESRFLCKPASITSYNEEFQKLGSIDGMVTAAKIMDTAVEITHQAEAHVNFFSSLLTTVSKGLQSSEKMPLKDFYLIIPPLIIYSLDFKINSKDKIMRRGLDIVNQIIMDDGFMMGVAFVLKVTEQEKALDGLHWFANMSEHLDQQLLSLEGSKDTEQHTGNSGLTQLKIWGKTGSPISTETKKFRRMEVVAGAAEGEGGCMPVRIFVGGLGLSVTAQDMEKTFSSLGSINGVEIVRTSGRSFAYMDFQPNSSKALNKLFSMYNGCVWKGGRLKLEKAKEHYLVRLKREWDEEAQIANEALKVKEEEPVVEKKIEQSEKLKSLTQEAMQLNIYIPRFRKVKPLPFRGSGKHKYSFQRIEVPPLPIHFCDCEEHCRPVETTKKEHVNALEMETDSGVADEEELDMMRSVLDKILRRENSSGVASRGTEIIKEADESTQPNDGLQHGDNEVVGEEGGADDLVINIVSGENGRFPLIGSQGRRTISTDKESNFRKRQLSVDAPTSKKPIVQKRKNTEPFDSPDHTANKKARLVLGEESNQDVFSPTVSKKKGSETEAKGVAKAAKHSTPEQKSNTQSSAKGFSWTQKSPWKKMVGETSDMAFSISHILPETTTGNLSPISNHLDAENPTSSRKKNKVKKPKTKSTEKVSKDLELGIDTQENLTKERPAIIPFQIMSGDSEEHGEGKPTDPEADIQQSLRKSSVDRADDLPLKKKGITQDEYTTASATTDVPLKILPEDSELLEDSKPTEIKTVVNQSRGPSWTQKSSWKNLVGETSNSTFSLTHIFQSIASTPEKAQEANSLGTASSSDVKPASNFFGQGWKFNEISKDGNQKDKVNEASSSQVSKSECEGGTLAGSKGVFDLFRKNLENDNEVGKPNKKVVENAVAANVSPFMRSEASQKEYLKLKKSLSGSKKRKKGEEN</sequence>
<dbReference type="InterPro" id="IPR035979">
    <property type="entry name" value="RBD_domain_sf"/>
</dbReference>
<feature type="region of interest" description="Disordered" evidence="5">
    <location>
        <begin position="1775"/>
        <end position="1803"/>
    </location>
</feature>
<dbReference type="EMBL" id="CM010718">
    <property type="protein sequence ID" value="RZC57751.1"/>
    <property type="molecule type" value="Genomic_DNA"/>
</dbReference>
<dbReference type="InterPro" id="IPR028283">
    <property type="entry name" value="WASH-7_C"/>
</dbReference>
<dbReference type="InterPro" id="IPR028191">
    <property type="entry name" value="WASH-4_N"/>
</dbReference>
<keyword evidence="3" id="KW-0539">Nucleus</keyword>
<dbReference type="Proteomes" id="UP000316621">
    <property type="component" value="Chromosome 4"/>
</dbReference>
<reference evidence="7 8" key="1">
    <citation type="journal article" date="2018" name="Science">
        <title>The opium poppy genome and morphinan production.</title>
        <authorList>
            <person name="Guo L."/>
            <person name="Winzer T."/>
            <person name="Yang X."/>
            <person name="Li Y."/>
            <person name="Ning Z."/>
            <person name="He Z."/>
            <person name="Teodor R."/>
            <person name="Lu Y."/>
            <person name="Bowser T.A."/>
            <person name="Graham I.A."/>
            <person name="Ye K."/>
        </authorList>
    </citation>
    <scope>NUCLEOTIDE SEQUENCE [LARGE SCALE GENOMIC DNA]</scope>
    <source>
        <strain evidence="8">cv. HN1</strain>
        <tissue evidence="7">Leaves</tissue>
    </source>
</reference>
<proteinExistence type="predicted"/>
<evidence type="ECO:0000313" key="7">
    <source>
        <dbReference type="EMBL" id="RZC57751.1"/>
    </source>
</evidence>
<feature type="compositionally biased region" description="Basic and acidic residues" evidence="5">
    <location>
        <begin position="1591"/>
        <end position="1601"/>
    </location>
</feature>
<dbReference type="GO" id="GO:0016197">
    <property type="term" value="P:endosomal transport"/>
    <property type="evidence" value="ECO:0007669"/>
    <property type="project" value="TreeGrafter"/>
</dbReference>
<dbReference type="STRING" id="3469.A0A4Y7JCX3"/>
<feature type="region of interest" description="Disordered" evidence="5">
    <location>
        <begin position="1421"/>
        <end position="1535"/>
    </location>
</feature>
<organism evidence="7 8">
    <name type="scientific">Papaver somniferum</name>
    <name type="common">Opium poppy</name>
    <dbReference type="NCBI Taxonomy" id="3469"/>
    <lineage>
        <taxon>Eukaryota</taxon>
        <taxon>Viridiplantae</taxon>
        <taxon>Streptophyta</taxon>
        <taxon>Embryophyta</taxon>
        <taxon>Tracheophyta</taxon>
        <taxon>Spermatophyta</taxon>
        <taxon>Magnoliopsida</taxon>
        <taxon>Ranunculales</taxon>
        <taxon>Papaveraceae</taxon>
        <taxon>Papaveroideae</taxon>
        <taxon>Papaver</taxon>
    </lineage>
</organism>
<feature type="compositionally biased region" description="Basic and acidic residues" evidence="5">
    <location>
        <begin position="1462"/>
        <end position="1474"/>
    </location>
</feature>
<dbReference type="Gene3D" id="3.30.70.330">
    <property type="match status" value="1"/>
</dbReference>
<keyword evidence="2 4" id="KW-0694">RNA-binding</keyword>